<accession>A0ABP5KMF3</accession>
<gene>
    <name evidence="3" type="ORF">GCM10009802_42920</name>
</gene>
<feature type="domain" description="Glucose/Sorbosone dehydrogenase" evidence="2">
    <location>
        <begin position="57"/>
        <end position="316"/>
    </location>
</feature>
<reference evidence="4" key="1">
    <citation type="journal article" date="2019" name="Int. J. Syst. Evol. Microbiol.">
        <title>The Global Catalogue of Microorganisms (GCM) 10K type strain sequencing project: providing services to taxonomists for standard genome sequencing and annotation.</title>
        <authorList>
            <consortium name="The Broad Institute Genomics Platform"/>
            <consortium name="The Broad Institute Genome Sequencing Center for Infectious Disease"/>
            <person name="Wu L."/>
            <person name="Ma J."/>
        </authorList>
    </citation>
    <scope>NUCLEOTIDE SEQUENCE [LARGE SCALE GENOMIC DNA]</scope>
    <source>
        <strain evidence="4">JCM 15481</strain>
    </source>
</reference>
<keyword evidence="4" id="KW-1185">Reference proteome</keyword>
<proteinExistence type="predicted"/>
<comment type="caution">
    <text evidence="3">The sequence shown here is derived from an EMBL/GenBank/DDBJ whole genome shotgun (WGS) entry which is preliminary data.</text>
</comment>
<dbReference type="InterPro" id="IPR011041">
    <property type="entry name" value="Quinoprot_gluc/sorb_DH_b-prop"/>
</dbReference>
<dbReference type="Pfam" id="PF07995">
    <property type="entry name" value="GSDH"/>
    <property type="match status" value="1"/>
</dbReference>
<dbReference type="InterPro" id="IPR011042">
    <property type="entry name" value="6-blade_b-propeller_TolB-like"/>
</dbReference>
<organism evidence="3 4">
    <name type="scientific">Streptomyces synnematoformans</name>
    <dbReference type="NCBI Taxonomy" id="415721"/>
    <lineage>
        <taxon>Bacteria</taxon>
        <taxon>Bacillati</taxon>
        <taxon>Actinomycetota</taxon>
        <taxon>Actinomycetes</taxon>
        <taxon>Kitasatosporales</taxon>
        <taxon>Streptomycetaceae</taxon>
        <taxon>Streptomyces</taxon>
    </lineage>
</organism>
<keyword evidence="1" id="KW-0732">Signal</keyword>
<evidence type="ECO:0000313" key="4">
    <source>
        <dbReference type="Proteomes" id="UP001500443"/>
    </source>
</evidence>
<dbReference type="InterPro" id="IPR012938">
    <property type="entry name" value="Glc/Sorbosone_DH"/>
</dbReference>
<dbReference type="PANTHER" id="PTHR19328:SF75">
    <property type="entry name" value="ALDOSE SUGAR DEHYDROGENASE YLII"/>
    <property type="match status" value="1"/>
</dbReference>
<dbReference type="Gene3D" id="2.120.10.30">
    <property type="entry name" value="TolB, C-terminal domain"/>
    <property type="match status" value="1"/>
</dbReference>
<evidence type="ECO:0000313" key="3">
    <source>
        <dbReference type="EMBL" id="GAA2134355.1"/>
    </source>
</evidence>
<name>A0ABP5KMF3_9ACTN</name>
<dbReference type="SUPFAM" id="SSF50952">
    <property type="entry name" value="Soluble quinoprotein glucose dehydrogenase"/>
    <property type="match status" value="1"/>
</dbReference>
<sequence>MSRPIRPLSLVAALTVLPALLAATPSAVAAPAPEAAGASAPNAAGFTRTALVDSDLADPFELAVTPDGRVIWAQRTGELKIVDQETREVTTAYDFDYPLEFTTQSDGLIGLALDPAFAKNNRLYVMHSDQAEKKVDISRFTLRGNRLDPDSRKVLLSIPTWRGEGRANVHMGGSLAFDSKGNLYAATGDNTDPFESDGYAPIDERDGRHGWDAQATSANTNDLRGKVLRIKPTWRGGYRIPKGNLFHKRAKKTRPEIYAMGFRNPFRIAVDPATDALMVGDYGPDAGQANPDRGPAGIVEYNLISKAGNMGWPYCVGDNIPFNDYDFATGTSGGKFDCAAPVNDSPNNTGRTRLPPATAAQVWYSYAASDEFPQLGSGGGGPMGGPAYDFDPDLDSPTKFPESYDGAWFNYELTRKWFKTFSYEGGELQSINPVFEGMSWIQPFDAAFGPDGSLYVIDFGEGSGVGRGSTNTDAAIYRIDHTPDAE</sequence>
<feature type="chain" id="PRO_5045081981" description="Glucose/Sorbosone dehydrogenase domain-containing protein" evidence="1">
    <location>
        <begin position="30"/>
        <end position="486"/>
    </location>
</feature>
<dbReference type="Proteomes" id="UP001500443">
    <property type="component" value="Unassembled WGS sequence"/>
</dbReference>
<protein>
    <recommendedName>
        <fullName evidence="2">Glucose/Sorbosone dehydrogenase domain-containing protein</fullName>
    </recommendedName>
</protein>
<evidence type="ECO:0000259" key="2">
    <source>
        <dbReference type="Pfam" id="PF07995"/>
    </source>
</evidence>
<feature type="signal peptide" evidence="1">
    <location>
        <begin position="1"/>
        <end position="29"/>
    </location>
</feature>
<dbReference type="PANTHER" id="PTHR19328">
    <property type="entry name" value="HEDGEHOG-INTERACTING PROTEIN"/>
    <property type="match status" value="1"/>
</dbReference>
<dbReference type="EMBL" id="BAAAPF010000158">
    <property type="protein sequence ID" value="GAA2134355.1"/>
    <property type="molecule type" value="Genomic_DNA"/>
</dbReference>
<evidence type="ECO:0000256" key="1">
    <source>
        <dbReference type="SAM" id="SignalP"/>
    </source>
</evidence>